<keyword evidence="1" id="KW-1133">Transmembrane helix</keyword>
<keyword evidence="1" id="KW-0812">Transmembrane</keyword>
<organism evidence="2 3">
    <name type="scientific">Pleurotus eryngii</name>
    <name type="common">Boletus of the steppes</name>
    <dbReference type="NCBI Taxonomy" id="5323"/>
    <lineage>
        <taxon>Eukaryota</taxon>
        <taxon>Fungi</taxon>
        <taxon>Dikarya</taxon>
        <taxon>Basidiomycota</taxon>
        <taxon>Agaricomycotina</taxon>
        <taxon>Agaricomycetes</taxon>
        <taxon>Agaricomycetidae</taxon>
        <taxon>Agaricales</taxon>
        <taxon>Pleurotineae</taxon>
        <taxon>Pleurotaceae</taxon>
        <taxon>Pleurotus</taxon>
    </lineage>
</organism>
<dbReference type="OrthoDB" id="3049996at2759"/>
<evidence type="ECO:0000256" key="1">
    <source>
        <dbReference type="SAM" id="Phobius"/>
    </source>
</evidence>
<reference evidence="2" key="1">
    <citation type="submission" date="2020-11" db="EMBL/GenBank/DDBJ databases">
        <authorList>
            <consortium name="DOE Joint Genome Institute"/>
            <person name="Ahrendt S."/>
            <person name="Riley R."/>
            <person name="Andreopoulos W."/>
            <person name="Labutti K."/>
            <person name="Pangilinan J."/>
            <person name="Ruiz-Duenas F.J."/>
            <person name="Barrasa J.M."/>
            <person name="Sanchez-Garcia M."/>
            <person name="Camarero S."/>
            <person name="Miyauchi S."/>
            <person name="Serrano A."/>
            <person name="Linde D."/>
            <person name="Babiker R."/>
            <person name="Drula E."/>
            <person name="Ayuso-Fernandez I."/>
            <person name="Pacheco R."/>
            <person name="Padilla G."/>
            <person name="Ferreira P."/>
            <person name="Barriuso J."/>
            <person name="Kellner H."/>
            <person name="Castanera R."/>
            <person name="Alfaro M."/>
            <person name="Ramirez L."/>
            <person name="Pisabarro A.G."/>
            <person name="Kuo A."/>
            <person name="Tritt A."/>
            <person name="Lipzen A."/>
            <person name="He G."/>
            <person name="Yan M."/>
            <person name="Ng V."/>
            <person name="Cullen D."/>
            <person name="Martin F."/>
            <person name="Rosso M.-N."/>
            <person name="Henrissat B."/>
            <person name="Hibbett D."/>
            <person name="Martinez A.T."/>
            <person name="Grigoriev I.V."/>
        </authorList>
    </citation>
    <scope>NUCLEOTIDE SEQUENCE</scope>
    <source>
        <strain evidence="2">ATCC 90797</strain>
    </source>
</reference>
<dbReference type="AlphaFoldDB" id="A0A9P6D6J6"/>
<keyword evidence="3" id="KW-1185">Reference proteome</keyword>
<accession>A0A9P6D6J6</accession>
<evidence type="ECO:0000313" key="2">
    <source>
        <dbReference type="EMBL" id="KAF9493072.1"/>
    </source>
</evidence>
<name>A0A9P6D6J6_PLEER</name>
<comment type="caution">
    <text evidence="2">The sequence shown here is derived from an EMBL/GenBank/DDBJ whole genome shotgun (WGS) entry which is preliminary data.</text>
</comment>
<protein>
    <submittedName>
        <fullName evidence="2">Uncharacterized protein</fullName>
    </submittedName>
</protein>
<feature type="transmembrane region" description="Helical" evidence="1">
    <location>
        <begin position="68"/>
        <end position="92"/>
    </location>
</feature>
<proteinExistence type="predicted"/>
<keyword evidence="1" id="KW-0472">Membrane</keyword>
<sequence length="247" mass="27893">MLGASMSEKHPAYRNMCKLQNGIKSIQDADTPAGNHWQGIVNEYEQDLNSKANKRYIWSLRMHDPLKIVITMHLFLAALIHTALFIVCDFTFKRVRGDLNEWEVAIWHQATLQCVTIARIYSNGQDADALSLFEDFFTAVHAVTQKPIQFKVFKPDTGNLLSINMDMEVAQVQGLGQALLQLKINHPEVSGINEDDPDILVQYILKLCSVHLCRSLDCIQSAVGTEAVEHLILISSLKDPNAIQEWH</sequence>
<dbReference type="Proteomes" id="UP000807025">
    <property type="component" value="Unassembled WGS sequence"/>
</dbReference>
<evidence type="ECO:0000313" key="3">
    <source>
        <dbReference type="Proteomes" id="UP000807025"/>
    </source>
</evidence>
<dbReference type="EMBL" id="MU154591">
    <property type="protein sequence ID" value="KAF9493072.1"/>
    <property type="molecule type" value="Genomic_DNA"/>
</dbReference>
<gene>
    <name evidence="2" type="ORF">BDN71DRAFT_1508923</name>
</gene>